<dbReference type="RefSeq" id="WP_120204470.1">
    <property type="nucleotide sequence ID" value="NZ_CP032514.1"/>
</dbReference>
<proteinExistence type="predicted"/>
<feature type="compositionally biased region" description="Acidic residues" evidence="1">
    <location>
        <begin position="98"/>
        <end position="107"/>
    </location>
</feature>
<feature type="compositionally biased region" description="Low complexity" evidence="1">
    <location>
        <begin position="109"/>
        <end position="195"/>
    </location>
</feature>
<name>A0ABM6Z3H6_9ACTO</name>
<reference evidence="3 4" key="1">
    <citation type="submission" date="2018-09" db="EMBL/GenBank/DDBJ databases">
        <authorList>
            <person name="Li J."/>
        </authorList>
    </citation>
    <scope>NUCLEOTIDE SEQUENCE [LARGE SCALE GENOMIC DNA]</scope>
    <source>
        <strain evidence="3 4">2129</strain>
    </source>
</reference>
<dbReference type="EMBL" id="CP032514">
    <property type="protein sequence ID" value="AYD89807.1"/>
    <property type="molecule type" value="Genomic_DNA"/>
</dbReference>
<keyword evidence="2" id="KW-0732">Signal</keyword>
<evidence type="ECO:0000256" key="1">
    <source>
        <dbReference type="SAM" id="MobiDB-lite"/>
    </source>
</evidence>
<feature type="compositionally biased region" description="Pro residues" evidence="1">
    <location>
        <begin position="234"/>
        <end position="248"/>
    </location>
</feature>
<organism evidence="3 4">
    <name type="scientific">Actinomyces lilanjuaniae</name>
    <dbReference type="NCBI Taxonomy" id="2321394"/>
    <lineage>
        <taxon>Bacteria</taxon>
        <taxon>Bacillati</taxon>
        <taxon>Actinomycetota</taxon>
        <taxon>Actinomycetes</taxon>
        <taxon>Actinomycetales</taxon>
        <taxon>Actinomycetaceae</taxon>
        <taxon>Actinomyces</taxon>
    </lineage>
</organism>
<sequence>MTIKRAVAVTALAVLPLVVATTASAAPYALLGSAHGSEPAAASQDPRSSGSTSGSWGVVGAAASGDAASGWSGTRDHAVYTDGAGPDDATIVTVDQVQDQDDPDPGTDPDPGGQQDPGPDPGTGTDPGTDPDPGGQQDPGPDPGTGTDPGTDPDPGGQQDPGPDPGTGTDPGTDPDPGGQQDPGPDPGTGTDPGTQPGPGTGADSTQPEGSPTPSAPSSPGITALARTLLRTRPPLPRLPKIPRPRPLPVMARRRPLRVLF</sequence>
<feature type="chain" id="PRO_5047040542" evidence="2">
    <location>
        <begin position="26"/>
        <end position="261"/>
    </location>
</feature>
<evidence type="ECO:0000313" key="4">
    <source>
        <dbReference type="Proteomes" id="UP000273001"/>
    </source>
</evidence>
<feature type="region of interest" description="Disordered" evidence="1">
    <location>
        <begin position="36"/>
        <end position="252"/>
    </location>
</feature>
<dbReference type="Proteomes" id="UP000273001">
    <property type="component" value="Chromosome"/>
</dbReference>
<feature type="compositionally biased region" description="Low complexity" evidence="1">
    <location>
        <begin position="212"/>
        <end position="233"/>
    </location>
</feature>
<protein>
    <submittedName>
        <fullName evidence="3">Uncharacterized protein</fullName>
    </submittedName>
</protein>
<feature type="signal peptide" evidence="2">
    <location>
        <begin position="1"/>
        <end position="25"/>
    </location>
</feature>
<accession>A0ABM6Z3H6</accession>
<feature type="compositionally biased region" description="Low complexity" evidence="1">
    <location>
        <begin position="48"/>
        <end position="73"/>
    </location>
</feature>
<keyword evidence="4" id="KW-1185">Reference proteome</keyword>
<evidence type="ECO:0000256" key="2">
    <source>
        <dbReference type="SAM" id="SignalP"/>
    </source>
</evidence>
<gene>
    <name evidence="3" type="ORF">D5R93_06735</name>
</gene>
<evidence type="ECO:0000313" key="3">
    <source>
        <dbReference type="EMBL" id="AYD89807.1"/>
    </source>
</evidence>